<dbReference type="Proteomes" id="UP001356095">
    <property type="component" value="Unassembled WGS sequence"/>
</dbReference>
<evidence type="ECO:0000313" key="2">
    <source>
        <dbReference type="Proteomes" id="UP001356095"/>
    </source>
</evidence>
<organism evidence="1 2">
    <name type="scientific">Nocardiopsis codii</name>
    <dbReference type="NCBI Taxonomy" id="3065942"/>
    <lineage>
        <taxon>Bacteria</taxon>
        <taxon>Bacillati</taxon>
        <taxon>Actinomycetota</taxon>
        <taxon>Actinomycetes</taxon>
        <taxon>Streptosporangiales</taxon>
        <taxon>Nocardiopsidaceae</taxon>
        <taxon>Nocardiopsis</taxon>
    </lineage>
</organism>
<proteinExistence type="predicted"/>
<dbReference type="EMBL" id="JAUZMY010000026">
    <property type="protein sequence ID" value="MEE2040074.1"/>
    <property type="molecule type" value="Genomic_DNA"/>
</dbReference>
<name>A0ABU7KCW6_9ACTN</name>
<accession>A0ABU7KCW6</accession>
<gene>
    <name evidence="1" type="ORF">Q8791_22925</name>
</gene>
<keyword evidence="2" id="KW-1185">Reference proteome</keyword>
<dbReference type="RefSeq" id="WP_330093844.1">
    <property type="nucleotide sequence ID" value="NZ_JAUZMY010000026.1"/>
</dbReference>
<reference evidence="1 2" key="1">
    <citation type="submission" date="2023-08" db="EMBL/GenBank/DDBJ databases">
        <authorList>
            <person name="Girao M."/>
            <person name="Carvalho M.F."/>
        </authorList>
    </citation>
    <scope>NUCLEOTIDE SEQUENCE [LARGE SCALE GENOMIC DNA]</scope>
    <source>
        <strain evidence="1 2">CT-R113</strain>
    </source>
</reference>
<comment type="caution">
    <text evidence="1">The sequence shown here is derived from an EMBL/GenBank/DDBJ whole genome shotgun (WGS) entry which is preliminary data.</text>
</comment>
<protein>
    <submittedName>
        <fullName evidence="1">Uncharacterized protein</fullName>
    </submittedName>
</protein>
<evidence type="ECO:0000313" key="1">
    <source>
        <dbReference type="EMBL" id="MEE2040074.1"/>
    </source>
</evidence>
<sequence>MRVRYLCPIDSCPWEHAEDYGPETVAMVNLMASTSQQYRMVEFELAAHLGSHPVETWAGEVARLKRELRAARQTRTFAGFRLETSDQVPPGAVLVLPPRVPSADQDPDVEHVDGRPVSGMAVIRVGGR</sequence>